<accession>A0A2Z6RVS5</accession>
<sequence>MGIIGSAKSSNEVTRCSYIESILLSAICIFRRIVDKRMSLETQFEVVGEEATGRVDCAIKIIIDLLNEGLYLHHRNKAKLGGLRHYAECDATRKLLPHE</sequence>
<keyword evidence="2" id="KW-1185">Reference proteome</keyword>
<organism evidence="1 2">
    <name type="scientific">Rhizophagus clarus</name>
    <dbReference type="NCBI Taxonomy" id="94130"/>
    <lineage>
        <taxon>Eukaryota</taxon>
        <taxon>Fungi</taxon>
        <taxon>Fungi incertae sedis</taxon>
        <taxon>Mucoromycota</taxon>
        <taxon>Glomeromycotina</taxon>
        <taxon>Glomeromycetes</taxon>
        <taxon>Glomerales</taxon>
        <taxon>Glomeraceae</taxon>
        <taxon>Rhizophagus</taxon>
    </lineage>
</organism>
<comment type="caution">
    <text evidence="1">The sequence shown here is derived from an EMBL/GenBank/DDBJ whole genome shotgun (WGS) entry which is preliminary data.</text>
</comment>
<gene>
    <name evidence="1" type="ORF">RclHR1_07230013</name>
</gene>
<evidence type="ECO:0000313" key="1">
    <source>
        <dbReference type="EMBL" id="GBC07086.1"/>
    </source>
</evidence>
<dbReference type="EMBL" id="BEXD01004119">
    <property type="protein sequence ID" value="GBC07086.1"/>
    <property type="molecule type" value="Genomic_DNA"/>
</dbReference>
<protein>
    <submittedName>
        <fullName evidence="1">Uncharacterized protein</fullName>
    </submittedName>
</protein>
<evidence type="ECO:0000313" key="2">
    <source>
        <dbReference type="Proteomes" id="UP000247702"/>
    </source>
</evidence>
<reference evidence="1 2" key="1">
    <citation type="submission" date="2017-11" db="EMBL/GenBank/DDBJ databases">
        <title>The genome of Rhizophagus clarus HR1 reveals common genetic basis of auxotrophy among arbuscular mycorrhizal fungi.</title>
        <authorList>
            <person name="Kobayashi Y."/>
        </authorList>
    </citation>
    <scope>NUCLEOTIDE SEQUENCE [LARGE SCALE GENOMIC DNA]</scope>
    <source>
        <strain evidence="1 2">HR1</strain>
    </source>
</reference>
<dbReference type="AlphaFoldDB" id="A0A2Z6RVS5"/>
<dbReference type="Proteomes" id="UP000247702">
    <property type="component" value="Unassembled WGS sequence"/>
</dbReference>
<name>A0A2Z6RVS5_9GLOM</name>
<proteinExistence type="predicted"/>